<dbReference type="EMBL" id="JBHMAF010000193">
    <property type="protein sequence ID" value="MFB9761395.1"/>
    <property type="molecule type" value="Genomic_DNA"/>
</dbReference>
<comment type="caution">
    <text evidence="1">The sequence shown here is derived from an EMBL/GenBank/DDBJ whole genome shotgun (WGS) entry which is preliminary data.</text>
</comment>
<evidence type="ECO:0000313" key="2">
    <source>
        <dbReference type="Proteomes" id="UP001589609"/>
    </source>
</evidence>
<protein>
    <submittedName>
        <fullName evidence="1">Uncharacterized protein</fullName>
    </submittedName>
</protein>
<dbReference type="Proteomes" id="UP001589609">
    <property type="component" value="Unassembled WGS sequence"/>
</dbReference>
<sequence length="297" mass="34193">MYSKSNNTTTRRGENMDLSQGIVLLVTHSFEVNHTDQTNQAEKVVLKRGEIYPLLHSSVNLLSNSDGSYTGIPAYLINYKKNKTYIPIYIEACAEIKIINQNEFDIDKYFTLLNSSSSDTSSYRKFDTVANAYDVLPATSAAEQGLTFDGKTVRAYTNFLRVKSASLFPLNTPIVITDGTWTTSTHAINIAFSLYVLNSSEIRILFEATGSHEDWEDNALYDDYIEKMKETIEEYPYLIMDYFQNDVSQTRFVFSYLYKTKTKDEPLEYAINWGYDIISDIQQFTDKRIMFLLQEQE</sequence>
<reference evidence="1 2" key="1">
    <citation type="submission" date="2024-09" db="EMBL/GenBank/DDBJ databases">
        <authorList>
            <person name="Sun Q."/>
            <person name="Mori K."/>
        </authorList>
    </citation>
    <scope>NUCLEOTIDE SEQUENCE [LARGE SCALE GENOMIC DNA]</scope>
    <source>
        <strain evidence="1 2">JCM 11201</strain>
    </source>
</reference>
<accession>A0ABV5WLE7</accession>
<evidence type="ECO:0000313" key="1">
    <source>
        <dbReference type="EMBL" id="MFB9761395.1"/>
    </source>
</evidence>
<organism evidence="1 2">
    <name type="scientific">Ectobacillus funiculus</name>
    <dbReference type="NCBI Taxonomy" id="137993"/>
    <lineage>
        <taxon>Bacteria</taxon>
        <taxon>Bacillati</taxon>
        <taxon>Bacillota</taxon>
        <taxon>Bacilli</taxon>
        <taxon>Bacillales</taxon>
        <taxon>Bacillaceae</taxon>
        <taxon>Ectobacillus</taxon>
    </lineage>
</organism>
<keyword evidence="2" id="KW-1185">Reference proteome</keyword>
<gene>
    <name evidence="1" type="ORF">ACFFMS_24415</name>
</gene>
<proteinExistence type="predicted"/>
<name>A0ABV5WLE7_9BACI</name>